<dbReference type="Proteomes" id="UP000799118">
    <property type="component" value="Unassembled WGS sequence"/>
</dbReference>
<dbReference type="SUPFAM" id="SSF53474">
    <property type="entry name" value="alpha/beta-Hydrolases"/>
    <property type="match status" value="1"/>
</dbReference>
<keyword evidence="3" id="KW-1185">Reference proteome</keyword>
<feature type="compositionally biased region" description="Polar residues" evidence="1">
    <location>
        <begin position="694"/>
        <end position="706"/>
    </location>
</feature>
<dbReference type="Gene3D" id="3.40.50.1820">
    <property type="entry name" value="alpha/beta hydrolase"/>
    <property type="match status" value="1"/>
</dbReference>
<feature type="region of interest" description="Disordered" evidence="1">
    <location>
        <begin position="462"/>
        <end position="490"/>
    </location>
</feature>
<feature type="region of interest" description="Disordered" evidence="1">
    <location>
        <begin position="621"/>
        <end position="741"/>
    </location>
</feature>
<feature type="compositionally biased region" description="Pro residues" evidence="1">
    <location>
        <begin position="126"/>
        <end position="136"/>
    </location>
</feature>
<organism evidence="2 3">
    <name type="scientific">Gymnopus androsaceus JB14</name>
    <dbReference type="NCBI Taxonomy" id="1447944"/>
    <lineage>
        <taxon>Eukaryota</taxon>
        <taxon>Fungi</taxon>
        <taxon>Dikarya</taxon>
        <taxon>Basidiomycota</taxon>
        <taxon>Agaricomycotina</taxon>
        <taxon>Agaricomycetes</taxon>
        <taxon>Agaricomycetidae</taxon>
        <taxon>Agaricales</taxon>
        <taxon>Marasmiineae</taxon>
        <taxon>Omphalotaceae</taxon>
        <taxon>Gymnopus</taxon>
    </lineage>
</organism>
<feature type="compositionally biased region" description="Basic and acidic residues" evidence="1">
    <location>
        <begin position="37"/>
        <end position="54"/>
    </location>
</feature>
<feature type="region of interest" description="Disordered" evidence="1">
    <location>
        <begin position="506"/>
        <end position="608"/>
    </location>
</feature>
<feature type="compositionally biased region" description="Polar residues" evidence="1">
    <location>
        <begin position="539"/>
        <end position="552"/>
    </location>
</feature>
<feature type="compositionally biased region" description="Polar residues" evidence="1">
    <location>
        <begin position="462"/>
        <end position="475"/>
    </location>
</feature>
<feature type="compositionally biased region" description="Low complexity" evidence="1">
    <location>
        <begin position="621"/>
        <end position="635"/>
    </location>
</feature>
<dbReference type="InterPro" id="IPR050471">
    <property type="entry name" value="AB_hydrolase"/>
</dbReference>
<gene>
    <name evidence="2" type="ORF">BT96DRAFT_983549</name>
</gene>
<accession>A0A6A4IPZ5</accession>
<evidence type="ECO:0000256" key="1">
    <source>
        <dbReference type="SAM" id="MobiDB-lite"/>
    </source>
</evidence>
<evidence type="ECO:0000313" key="3">
    <source>
        <dbReference type="Proteomes" id="UP000799118"/>
    </source>
</evidence>
<feature type="compositionally biased region" description="Polar residues" evidence="1">
    <location>
        <begin position="239"/>
        <end position="255"/>
    </location>
</feature>
<feature type="region of interest" description="Disordered" evidence="1">
    <location>
        <begin position="236"/>
        <end position="257"/>
    </location>
</feature>
<feature type="region of interest" description="Disordered" evidence="1">
    <location>
        <begin position="112"/>
        <end position="219"/>
    </location>
</feature>
<dbReference type="AlphaFoldDB" id="A0A6A4IPZ5"/>
<sequence>MHTVASRPQNRGPRKSSSYVSLRRDQQQQGSSFSFPRTDENKVERKPFLRERSRTSPSNWIERPIGPRISATSTLTEGTPPDTPVDNLSFDVLVAAPVSGVEMMDALVDGMNGGDESTFHNHHPLYQPPLPTPPPGVVLGGGKARRRNRRPSFSDDDDPSPPRKPAPASEKRKSLAPSISEIIRAYNPPPLSRTSSYSRSAGHATVHEESEPDLESLTAEISRSSIDSIADEVRRTLRHQNPNPNASPRSESFSMTLPPPSLMKPTTPSQAVAQYLRSARLTTLLKLTRSPHASHDNPLTVSLSDWVTRLVFQSWFFLVWGVSAMSWACTTKWPSAWVSDSLPSIGRTEPRSKSAKGIIQWASVVEEVLDLLQIEQCSVMAHSAGAPYALSFANKLKGRIKGDVCLLAPWVGESGGYKWLKYVPNGILKTAQAAEWKLQTWMIGKPPTMAWEGIGYTAQTASPISSNRKQSSSSMDEQHPPRPSINSTFSAYDDLGDFEGRFESKSTLPLTRSESRSQNQNQSPAISRKPSRGFLGRLKTQTQPQSPSDESISPSLTTPTTGGKKLKALRSMSSLRSKSSTSSRKQQQQPTPTSPQLPPTFKFDDSGLGILSDDASNWTKSFTSASDSSSYSYSTPERSGMRANGKRSMSFSSSSGRPLNIQSLPPSPNPASSSSPYSSQSPSIYTSSYASDLPSPTSSNNTHLTATTSTSRFPSFSPTPSSVSVSSSTPTPTPTTSTPTYQHLLGNALIAASHSESSKGTHNDLLQILNHDHHPWGFTYTPAYPHRIQVWYGERDEKIGEEAVRWMERGFCGANAGASVNWSTSTGDPKKCTVKIVKGADHGLMYKSAVVVEVLEVLRGFWD</sequence>
<reference evidence="2" key="1">
    <citation type="journal article" date="2019" name="Environ. Microbiol.">
        <title>Fungal ecological strategies reflected in gene transcription - a case study of two litter decomposers.</title>
        <authorList>
            <person name="Barbi F."/>
            <person name="Kohler A."/>
            <person name="Barry K."/>
            <person name="Baskaran P."/>
            <person name="Daum C."/>
            <person name="Fauchery L."/>
            <person name="Ihrmark K."/>
            <person name="Kuo A."/>
            <person name="LaButti K."/>
            <person name="Lipzen A."/>
            <person name="Morin E."/>
            <person name="Grigoriev I.V."/>
            <person name="Henrissat B."/>
            <person name="Lindahl B."/>
            <person name="Martin F."/>
        </authorList>
    </citation>
    <scope>NUCLEOTIDE SEQUENCE</scope>
    <source>
        <strain evidence="2">JB14</strain>
    </source>
</reference>
<proteinExistence type="predicted"/>
<feature type="compositionally biased region" description="Low complexity" evidence="1">
    <location>
        <begin position="707"/>
        <end position="740"/>
    </location>
</feature>
<feature type="region of interest" description="Disordered" evidence="1">
    <location>
        <begin position="1"/>
        <end position="84"/>
    </location>
</feature>
<protein>
    <recommendedName>
        <fullName evidence="4">AB hydrolase-1 domain-containing protein</fullName>
    </recommendedName>
</protein>
<dbReference type="EMBL" id="ML769384">
    <property type="protein sequence ID" value="KAE9410868.1"/>
    <property type="molecule type" value="Genomic_DNA"/>
</dbReference>
<dbReference type="PANTHER" id="PTHR43433:SF10">
    <property type="entry name" value="AB HYDROLASE-1 DOMAIN-CONTAINING PROTEIN"/>
    <property type="match status" value="1"/>
</dbReference>
<name>A0A6A4IPZ5_9AGAR</name>
<evidence type="ECO:0000313" key="2">
    <source>
        <dbReference type="EMBL" id="KAE9410868.1"/>
    </source>
</evidence>
<feature type="compositionally biased region" description="Low complexity" evidence="1">
    <location>
        <begin position="553"/>
        <end position="591"/>
    </location>
</feature>
<evidence type="ECO:0008006" key="4">
    <source>
        <dbReference type="Google" id="ProtNLM"/>
    </source>
</evidence>
<dbReference type="OrthoDB" id="435520at2759"/>
<feature type="compositionally biased region" description="Low complexity" evidence="1">
    <location>
        <begin position="670"/>
        <end position="691"/>
    </location>
</feature>
<dbReference type="PANTHER" id="PTHR43433">
    <property type="entry name" value="HYDROLASE, ALPHA/BETA FOLD FAMILY PROTEIN"/>
    <property type="match status" value="1"/>
</dbReference>
<dbReference type="InterPro" id="IPR029058">
    <property type="entry name" value="AB_hydrolase_fold"/>
</dbReference>